<evidence type="ECO:0000256" key="1">
    <source>
        <dbReference type="SAM" id="Phobius"/>
    </source>
</evidence>
<organism evidence="2 3">
    <name type="scientific">Halocalculus aciditolerans</name>
    <dbReference type="NCBI Taxonomy" id="1383812"/>
    <lineage>
        <taxon>Archaea</taxon>
        <taxon>Methanobacteriati</taxon>
        <taxon>Methanobacteriota</taxon>
        <taxon>Stenosarchaea group</taxon>
        <taxon>Halobacteria</taxon>
        <taxon>Halobacteriales</taxon>
        <taxon>Halobacteriaceae</taxon>
        <taxon>Halocalculus</taxon>
    </lineage>
</organism>
<dbReference type="AlphaFoldDB" id="A0A830FBC8"/>
<keyword evidence="1" id="KW-0812">Transmembrane</keyword>
<gene>
    <name evidence="2" type="ORF">GCM10009039_14800</name>
</gene>
<reference evidence="2" key="1">
    <citation type="journal article" date="2014" name="Int. J. Syst. Evol. Microbiol.">
        <title>Complete genome sequence of Corynebacterium casei LMG S-19264T (=DSM 44701T), isolated from a smear-ripened cheese.</title>
        <authorList>
            <consortium name="US DOE Joint Genome Institute (JGI-PGF)"/>
            <person name="Walter F."/>
            <person name="Albersmeier A."/>
            <person name="Kalinowski J."/>
            <person name="Ruckert C."/>
        </authorList>
    </citation>
    <scope>NUCLEOTIDE SEQUENCE</scope>
    <source>
        <strain evidence="2">JCM 19596</strain>
    </source>
</reference>
<keyword evidence="3" id="KW-1185">Reference proteome</keyword>
<reference evidence="2" key="2">
    <citation type="submission" date="2020-09" db="EMBL/GenBank/DDBJ databases">
        <authorList>
            <person name="Sun Q."/>
            <person name="Ohkuma M."/>
        </authorList>
    </citation>
    <scope>NUCLEOTIDE SEQUENCE</scope>
    <source>
        <strain evidence="2">JCM 19596</strain>
    </source>
</reference>
<keyword evidence="1" id="KW-1133">Transmembrane helix</keyword>
<evidence type="ECO:0000313" key="3">
    <source>
        <dbReference type="Proteomes" id="UP000607197"/>
    </source>
</evidence>
<sequence>MFGATALRTAVGTAVSVEARMTLARVLRIKSVRTSVKVAALVLVAVVIWLWMELSFSLLGSRI</sequence>
<proteinExistence type="predicted"/>
<keyword evidence="1" id="KW-0472">Membrane</keyword>
<evidence type="ECO:0000313" key="2">
    <source>
        <dbReference type="EMBL" id="GGL57643.1"/>
    </source>
</evidence>
<dbReference type="EMBL" id="BMPG01000002">
    <property type="protein sequence ID" value="GGL57643.1"/>
    <property type="molecule type" value="Genomic_DNA"/>
</dbReference>
<protein>
    <submittedName>
        <fullName evidence="2">Uncharacterized protein</fullName>
    </submittedName>
</protein>
<comment type="caution">
    <text evidence="2">The sequence shown here is derived from an EMBL/GenBank/DDBJ whole genome shotgun (WGS) entry which is preliminary data.</text>
</comment>
<feature type="transmembrane region" description="Helical" evidence="1">
    <location>
        <begin position="34"/>
        <end position="52"/>
    </location>
</feature>
<dbReference type="Proteomes" id="UP000607197">
    <property type="component" value="Unassembled WGS sequence"/>
</dbReference>
<name>A0A830FBC8_9EURY</name>
<accession>A0A830FBC8</accession>